<dbReference type="InterPro" id="IPR027417">
    <property type="entry name" value="P-loop_NTPase"/>
</dbReference>
<evidence type="ECO:0000313" key="5">
    <source>
        <dbReference type="EMBL" id="HJB12234.1"/>
    </source>
</evidence>
<dbReference type="SUPFAM" id="SSF52540">
    <property type="entry name" value="P-loop containing nucleoside triphosphate hydrolases"/>
    <property type="match status" value="1"/>
</dbReference>
<dbReference type="GO" id="GO:0140359">
    <property type="term" value="F:ABC-type transporter activity"/>
    <property type="evidence" value="ECO:0007669"/>
    <property type="project" value="InterPro"/>
</dbReference>
<dbReference type="Gene3D" id="3.40.50.300">
    <property type="entry name" value="P-loop containing nucleotide triphosphate hydrolases"/>
    <property type="match status" value="1"/>
</dbReference>
<dbReference type="PROSITE" id="PS00211">
    <property type="entry name" value="ABC_TRANSPORTER_1"/>
    <property type="match status" value="1"/>
</dbReference>
<evidence type="ECO:0000259" key="4">
    <source>
        <dbReference type="PROSITE" id="PS50893"/>
    </source>
</evidence>
<keyword evidence="3 5" id="KW-0067">ATP-binding</keyword>
<feature type="domain" description="ABC transporter" evidence="4">
    <location>
        <begin position="4"/>
        <end position="235"/>
    </location>
</feature>
<dbReference type="Gene3D" id="2.40.50.140">
    <property type="entry name" value="Nucleic acid-binding proteins"/>
    <property type="match status" value="1"/>
</dbReference>
<evidence type="ECO:0000256" key="3">
    <source>
        <dbReference type="ARBA" id="ARBA00022840"/>
    </source>
</evidence>
<dbReference type="AlphaFoldDB" id="A0A9D2LGL5"/>
<gene>
    <name evidence="5" type="primary">ugpC</name>
    <name evidence="5" type="ORF">H9787_00820</name>
</gene>
<dbReference type="EMBL" id="DWZJ01000006">
    <property type="protein sequence ID" value="HJB12234.1"/>
    <property type="molecule type" value="Genomic_DNA"/>
</dbReference>
<dbReference type="PANTHER" id="PTHR43875:SF1">
    <property type="entry name" value="OSMOPROTECTIVE COMPOUNDS UPTAKE ATP-BINDING PROTEIN GGTA"/>
    <property type="match status" value="1"/>
</dbReference>
<dbReference type="SUPFAM" id="SSF50331">
    <property type="entry name" value="MOP-like"/>
    <property type="match status" value="1"/>
</dbReference>
<dbReference type="PANTHER" id="PTHR43875">
    <property type="entry name" value="MALTODEXTRIN IMPORT ATP-BINDING PROTEIN MSMX"/>
    <property type="match status" value="1"/>
</dbReference>
<dbReference type="InterPro" id="IPR012340">
    <property type="entry name" value="NA-bd_OB-fold"/>
</dbReference>
<keyword evidence="2" id="KW-0547">Nucleotide-binding</keyword>
<comment type="caution">
    <text evidence="5">The sequence shown here is derived from an EMBL/GenBank/DDBJ whole genome shotgun (WGS) entry which is preliminary data.</text>
</comment>
<organism evidence="5 6">
    <name type="scientific">Candidatus Oscillibacter excrementigallinarum</name>
    <dbReference type="NCBI Taxonomy" id="2838716"/>
    <lineage>
        <taxon>Bacteria</taxon>
        <taxon>Bacillati</taxon>
        <taxon>Bacillota</taxon>
        <taxon>Clostridia</taxon>
        <taxon>Eubacteriales</taxon>
        <taxon>Oscillospiraceae</taxon>
        <taxon>Oscillibacter</taxon>
    </lineage>
</organism>
<dbReference type="GO" id="GO:0008643">
    <property type="term" value="P:carbohydrate transport"/>
    <property type="evidence" value="ECO:0007669"/>
    <property type="project" value="InterPro"/>
</dbReference>
<dbReference type="Proteomes" id="UP000823824">
    <property type="component" value="Unassembled WGS sequence"/>
</dbReference>
<evidence type="ECO:0000256" key="1">
    <source>
        <dbReference type="ARBA" id="ARBA00022448"/>
    </source>
</evidence>
<keyword evidence="1" id="KW-0813">Transport</keyword>
<dbReference type="InterPro" id="IPR047641">
    <property type="entry name" value="ABC_transpr_MalK/UgpC-like"/>
</dbReference>
<dbReference type="GO" id="GO:0055052">
    <property type="term" value="C:ATP-binding cassette (ABC) transporter complex, substrate-binding subunit-containing"/>
    <property type="evidence" value="ECO:0007669"/>
    <property type="project" value="TreeGrafter"/>
</dbReference>
<dbReference type="InterPro" id="IPR015855">
    <property type="entry name" value="ABC_transpr_MalK-like"/>
</dbReference>
<sequence>MATVSLKNIYKIYDNNVTAVSDFNLEIADKEFIVLVGPSGCGKSTTLRMVAGLEDISKGELYIDGKLVNDVEAKDRDIAMVFQSYALYPHMTVRENMAFPLKLRKVDKQEINRRVQQAAEILDIVQYLDRKPKALSGGQRQRVAIGRAIVREPKVLLMDEPLSNLDAKLRNQMRAELIKLRQRIDTTFIYVTHDQTEAMTLGDRIVIMKDGVVQQIGTPQEVFDTPNNLFVAGFIGTPQMNFFRGSLEKAGEGYQIQCMGATLSVTAEQAARLAAGGQSGGEVIVGVRPEHIQLQAQEENAISATVEVSELMGSEVYLHAVVGSGEAAQDVVMRIPTTDLPAQYRGNVPYGTRMHFTFSSQLVHLFDPATEKSLFC</sequence>
<name>A0A9D2LGL5_9FIRM</name>
<dbReference type="Gene3D" id="2.40.50.100">
    <property type="match status" value="1"/>
</dbReference>
<dbReference type="FunFam" id="3.40.50.300:FF:000042">
    <property type="entry name" value="Maltose/maltodextrin ABC transporter, ATP-binding protein"/>
    <property type="match status" value="1"/>
</dbReference>
<dbReference type="SMART" id="SM00382">
    <property type="entry name" value="AAA"/>
    <property type="match status" value="1"/>
</dbReference>
<dbReference type="NCBIfam" id="NF008653">
    <property type="entry name" value="PRK11650.1"/>
    <property type="match status" value="1"/>
</dbReference>
<dbReference type="Pfam" id="PF17912">
    <property type="entry name" value="OB_MalK"/>
    <property type="match status" value="1"/>
</dbReference>
<protein>
    <submittedName>
        <fullName evidence="5">Sn-glycerol-3-phosphate ABC transporter ATP-binding protein UgpC</fullName>
    </submittedName>
</protein>
<dbReference type="PROSITE" id="PS50893">
    <property type="entry name" value="ABC_TRANSPORTER_2"/>
    <property type="match status" value="1"/>
</dbReference>
<dbReference type="InterPro" id="IPR017871">
    <property type="entry name" value="ABC_transporter-like_CS"/>
</dbReference>
<dbReference type="Pfam" id="PF00005">
    <property type="entry name" value="ABC_tran"/>
    <property type="match status" value="1"/>
</dbReference>
<dbReference type="GO" id="GO:0016887">
    <property type="term" value="F:ATP hydrolysis activity"/>
    <property type="evidence" value="ECO:0007669"/>
    <property type="project" value="InterPro"/>
</dbReference>
<evidence type="ECO:0000256" key="2">
    <source>
        <dbReference type="ARBA" id="ARBA00022741"/>
    </source>
</evidence>
<reference evidence="5" key="1">
    <citation type="journal article" date="2021" name="PeerJ">
        <title>Extensive microbial diversity within the chicken gut microbiome revealed by metagenomics and culture.</title>
        <authorList>
            <person name="Gilroy R."/>
            <person name="Ravi A."/>
            <person name="Getino M."/>
            <person name="Pursley I."/>
            <person name="Horton D.L."/>
            <person name="Alikhan N.F."/>
            <person name="Baker D."/>
            <person name="Gharbi K."/>
            <person name="Hall N."/>
            <person name="Watson M."/>
            <person name="Adriaenssens E.M."/>
            <person name="Foster-Nyarko E."/>
            <person name="Jarju S."/>
            <person name="Secka A."/>
            <person name="Antonio M."/>
            <person name="Oren A."/>
            <person name="Chaudhuri R.R."/>
            <person name="La Ragione R."/>
            <person name="Hildebrand F."/>
            <person name="Pallen M.J."/>
        </authorList>
    </citation>
    <scope>NUCLEOTIDE SEQUENCE</scope>
    <source>
        <strain evidence="5">ChiBcec18-1249</strain>
    </source>
</reference>
<dbReference type="InterPro" id="IPR003439">
    <property type="entry name" value="ABC_transporter-like_ATP-bd"/>
</dbReference>
<accession>A0A9D2LGL5</accession>
<evidence type="ECO:0000313" key="6">
    <source>
        <dbReference type="Proteomes" id="UP000823824"/>
    </source>
</evidence>
<dbReference type="InterPro" id="IPR003593">
    <property type="entry name" value="AAA+_ATPase"/>
</dbReference>
<dbReference type="CDD" id="cd03301">
    <property type="entry name" value="ABC_MalK_N"/>
    <property type="match status" value="1"/>
</dbReference>
<dbReference type="GO" id="GO:0005524">
    <property type="term" value="F:ATP binding"/>
    <property type="evidence" value="ECO:0007669"/>
    <property type="project" value="UniProtKB-KW"/>
</dbReference>
<dbReference type="InterPro" id="IPR040582">
    <property type="entry name" value="OB_MalK-like"/>
</dbReference>
<reference evidence="5" key="2">
    <citation type="submission" date="2021-04" db="EMBL/GenBank/DDBJ databases">
        <authorList>
            <person name="Gilroy R."/>
        </authorList>
    </citation>
    <scope>NUCLEOTIDE SEQUENCE</scope>
    <source>
        <strain evidence="5">ChiBcec18-1249</strain>
    </source>
</reference>
<proteinExistence type="predicted"/>
<dbReference type="InterPro" id="IPR008995">
    <property type="entry name" value="Mo/tungstate-bd_C_term_dom"/>
</dbReference>